<reference evidence="6" key="1">
    <citation type="journal article" date="2020" name="Stud. Mycol.">
        <title>101 Dothideomycetes genomes: a test case for predicting lifestyles and emergence of pathogens.</title>
        <authorList>
            <person name="Haridas S."/>
            <person name="Albert R."/>
            <person name="Binder M."/>
            <person name="Bloem J."/>
            <person name="Labutti K."/>
            <person name="Salamov A."/>
            <person name="Andreopoulos B."/>
            <person name="Baker S."/>
            <person name="Barry K."/>
            <person name="Bills G."/>
            <person name="Bluhm B."/>
            <person name="Cannon C."/>
            <person name="Castanera R."/>
            <person name="Culley D."/>
            <person name="Daum C."/>
            <person name="Ezra D."/>
            <person name="Gonzalez J."/>
            <person name="Henrissat B."/>
            <person name="Kuo A."/>
            <person name="Liang C."/>
            <person name="Lipzen A."/>
            <person name="Lutzoni F."/>
            <person name="Magnuson J."/>
            <person name="Mondo S."/>
            <person name="Nolan M."/>
            <person name="Ohm R."/>
            <person name="Pangilinan J."/>
            <person name="Park H.-J."/>
            <person name="Ramirez L."/>
            <person name="Alfaro M."/>
            <person name="Sun H."/>
            <person name="Tritt A."/>
            <person name="Yoshinaga Y."/>
            <person name="Zwiers L.-H."/>
            <person name="Turgeon B."/>
            <person name="Goodwin S."/>
            <person name="Spatafora J."/>
            <person name="Crous P."/>
            <person name="Grigoriev I."/>
        </authorList>
    </citation>
    <scope>NUCLEOTIDE SEQUENCE</scope>
    <source>
        <strain evidence="6">CBS 115976</strain>
    </source>
</reference>
<gene>
    <name evidence="6" type="ORF">BT63DRAFT_418372</name>
</gene>
<evidence type="ECO:0000313" key="6">
    <source>
        <dbReference type="EMBL" id="KAF2664246.1"/>
    </source>
</evidence>
<keyword evidence="2" id="KW-0479">Metal-binding</keyword>
<dbReference type="AlphaFoldDB" id="A0A6A6TXT4"/>
<evidence type="ECO:0000259" key="5">
    <source>
        <dbReference type="PROSITE" id="PS50048"/>
    </source>
</evidence>
<dbReference type="SMART" id="SM00066">
    <property type="entry name" value="GAL4"/>
    <property type="match status" value="1"/>
</dbReference>
<dbReference type="Pfam" id="PF04082">
    <property type="entry name" value="Fungal_trans"/>
    <property type="match status" value="1"/>
</dbReference>
<dbReference type="Pfam" id="PF00172">
    <property type="entry name" value="Zn_clus"/>
    <property type="match status" value="1"/>
</dbReference>
<dbReference type="CDD" id="cd12148">
    <property type="entry name" value="fungal_TF_MHR"/>
    <property type="match status" value="1"/>
</dbReference>
<evidence type="ECO:0000256" key="1">
    <source>
        <dbReference type="ARBA" id="ARBA00004123"/>
    </source>
</evidence>
<dbReference type="InterPro" id="IPR001138">
    <property type="entry name" value="Zn2Cys6_DnaBD"/>
</dbReference>
<evidence type="ECO:0000256" key="3">
    <source>
        <dbReference type="ARBA" id="ARBA00023242"/>
    </source>
</evidence>
<proteinExistence type="predicted"/>
<evidence type="ECO:0000256" key="2">
    <source>
        <dbReference type="ARBA" id="ARBA00022723"/>
    </source>
</evidence>
<dbReference type="GO" id="GO:0005634">
    <property type="term" value="C:nucleus"/>
    <property type="evidence" value="ECO:0007669"/>
    <property type="project" value="UniProtKB-SubCell"/>
</dbReference>
<feature type="domain" description="Zn(2)-C6 fungal-type" evidence="5">
    <location>
        <begin position="19"/>
        <end position="48"/>
    </location>
</feature>
<dbReference type="InterPro" id="IPR050613">
    <property type="entry name" value="Sec_Metabolite_Reg"/>
</dbReference>
<dbReference type="CDD" id="cd00067">
    <property type="entry name" value="GAL4"/>
    <property type="match status" value="1"/>
</dbReference>
<dbReference type="GO" id="GO:0006351">
    <property type="term" value="P:DNA-templated transcription"/>
    <property type="evidence" value="ECO:0007669"/>
    <property type="project" value="InterPro"/>
</dbReference>
<organism evidence="6 7">
    <name type="scientific">Microthyrium microscopicum</name>
    <dbReference type="NCBI Taxonomy" id="703497"/>
    <lineage>
        <taxon>Eukaryota</taxon>
        <taxon>Fungi</taxon>
        <taxon>Dikarya</taxon>
        <taxon>Ascomycota</taxon>
        <taxon>Pezizomycotina</taxon>
        <taxon>Dothideomycetes</taxon>
        <taxon>Dothideomycetes incertae sedis</taxon>
        <taxon>Microthyriales</taxon>
        <taxon>Microthyriaceae</taxon>
        <taxon>Microthyrium</taxon>
    </lineage>
</organism>
<dbReference type="PANTHER" id="PTHR31001">
    <property type="entry name" value="UNCHARACTERIZED TRANSCRIPTIONAL REGULATORY PROTEIN"/>
    <property type="match status" value="1"/>
</dbReference>
<feature type="compositionally biased region" description="Basic and acidic residues" evidence="4">
    <location>
        <begin position="83"/>
        <end position="98"/>
    </location>
</feature>
<keyword evidence="7" id="KW-1185">Reference proteome</keyword>
<dbReference type="Proteomes" id="UP000799302">
    <property type="component" value="Unassembled WGS sequence"/>
</dbReference>
<dbReference type="OrthoDB" id="2269373at2759"/>
<dbReference type="SMART" id="SM00906">
    <property type="entry name" value="Fungal_trans"/>
    <property type="match status" value="1"/>
</dbReference>
<dbReference type="InterPro" id="IPR007219">
    <property type="entry name" value="XnlR_reg_dom"/>
</dbReference>
<keyword evidence="3" id="KW-0539">Nucleus</keyword>
<dbReference type="InterPro" id="IPR036864">
    <property type="entry name" value="Zn2-C6_fun-type_DNA-bd_sf"/>
</dbReference>
<name>A0A6A6TXT4_9PEZI</name>
<dbReference type="PANTHER" id="PTHR31001:SF45">
    <property type="entry name" value="ZN(II)2CYS6 TRANSCRIPTION FACTOR (EUROFUNG)"/>
    <property type="match status" value="1"/>
</dbReference>
<dbReference type="GO" id="GO:0000981">
    <property type="term" value="F:DNA-binding transcription factor activity, RNA polymerase II-specific"/>
    <property type="evidence" value="ECO:0007669"/>
    <property type="project" value="InterPro"/>
</dbReference>
<feature type="region of interest" description="Disordered" evidence="4">
    <location>
        <begin position="83"/>
        <end position="121"/>
    </location>
</feature>
<dbReference type="PROSITE" id="PS50048">
    <property type="entry name" value="ZN2_CY6_FUNGAL_2"/>
    <property type="match status" value="1"/>
</dbReference>
<sequence length="729" mass="82560">MQKASSPSSQLPKSQRILACVLCQQRKVKCDRRFPCANCTKAGAKCVQATLAPRGRRRRFPERDLLQRLRHYEELLRDHNIKFEPLHKDTNDEKESPRGNEGSNSQEEQAGSRKIITLSRPRDAPPEMVYKAKSLWHAMSQQSREADSDSDSQDDIPEFIVRRAWEQFENNGHLLLGSRNTVIDLVSIHPDPIQVLRLWQVFLDNVNPLIKVVHAPSLQASLIEAASHLNSIDPVQEALMFGIYCVAILSLTSEDCQKMFGSSQQDLLARYQFGCSEGLLNCGFLRSSDRHCLTALYLYLISMRPTTDSNSVASLLGIAIRLAQRMGINNEFALTKCTPIEAEMRRRLWWSLVFFDTRICEMASAKTATLTPTWECRIPLNVNDSDLRAEIKELPVVHEQPTDALFVVVRSELGNFVRHADFHLVFNGPVLKPIAEKANRGLSPETKDLAFLEKTIEEKYLNLCDPDIPLHFMTIWNTRAYMAKCRLLDHYSRCSNSSVRQTDEVRDTAFSYAIRILECDTIMITSNLIKGFRWMLNLHFPFPAIMHIAQDLKRRPLRAHADKAWEVLSNHYQTTRFAVLDARDWPFFGVFTTLILQAWDAREAACKQKGLTAESPRVVISIRQRIAEKDKITHASNVVPTSGSTGFEISQATSSMPMGNGNQPLLYSDVGAYTYMSYTNIDSGSFPQMPGQALFDMSPNQLYWAATDWTVANTAAGNVDTSTDSPVLY</sequence>
<dbReference type="EMBL" id="MU004243">
    <property type="protein sequence ID" value="KAF2664246.1"/>
    <property type="molecule type" value="Genomic_DNA"/>
</dbReference>
<evidence type="ECO:0000256" key="4">
    <source>
        <dbReference type="SAM" id="MobiDB-lite"/>
    </source>
</evidence>
<evidence type="ECO:0000313" key="7">
    <source>
        <dbReference type="Proteomes" id="UP000799302"/>
    </source>
</evidence>
<comment type="subcellular location">
    <subcellularLocation>
        <location evidence="1">Nucleus</location>
    </subcellularLocation>
</comment>
<dbReference type="Gene3D" id="4.10.240.10">
    <property type="entry name" value="Zn(2)-C6 fungal-type DNA-binding domain"/>
    <property type="match status" value="1"/>
</dbReference>
<protein>
    <recommendedName>
        <fullName evidence="5">Zn(2)-C6 fungal-type domain-containing protein</fullName>
    </recommendedName>
</protein>
<dbReference type="SUPFAM" id="SSF57701">
    <property type="entry name" value="Zn2/Cys6 DNA-binding domain"/>
    <property type="match status" value="1"/>
</dbReference>
<dbReference type="GO" id="GO:0008270">
    <property type="term" value="F:zinc ion binding"/>
    <property type="evidence" value="ECO:0007669"/>
    <property type="project" value="InterPro"/>
</dbReference>
<accession>A0A6A6TXT4</accession>
<dbReference type="GO" id="GO:0003677">
    <property type="term" value="F:DNA binding"/>
    <property type="evidence" value="ECO:0007669"/>
    <property type="project" value="InterPro"/>
</dbReference>